<keyword evidence="6" id="KW-0238">DNA-binding</keyword>
<dbReference type="Pfam" id="PF02586">
    <property type="entry name" value="SRAP"/>
    <property type="match status" value="1"/>
</dbReference>
<keyword evidence="2 8" id="KW-0645">Protease</keyword>
<dbReference type="RefSeq" id="WP_298383106.1">
    <property type="nucleotide sequence ID" value="NZ_JBFSHR010000015.1"/>
</dbReference>
<evidence type="ECO:0000256" key="9">
    <source>
        <dbReference type="SAM" id="MobiDB-lite"/>
    </source>
</evidence>
<keyword evidence="7" id="KW-0456">Lyase</keyword>
<evidence type="ECO:0000256" key="8">
    <source>
        <dbReference type="RuleBase" id="RU364100"/>
    </source>
</evidence>
<dbReference type="InterPro" id="IPR036590">
    <property type="entry name" value="SRAP-like"/>
</dbReference>
<sequence length="200" mass="22394">MCARFEQQLGPAECQLLLAELGVIITAPEPQEETIRPTDYAYVVSKDMATRATFGLRRPRGPIILNARSETIHERPTFRRLLDTGRALIPMNSFYEPGPVLFSPSNTSSMLLAAGLIDLSNQAFVILTRDADRYVRHFHERMPVLSTPDDAHTWLDDGVLPRGLIPLNSTPDPAPRGAWTRRTKTQPDELGPLFEQGRFG</sequence>
<evidence type="ECO:0000256" key="2">
    <source>
        <dbReference type="ARBA" id="ARBA00022670"/>
    </source>
</evidence>
<dbReference type="InterPro" id="IPR003738">
    <property type="entry name" value="SRAP"/>
</dbReference>
<evidence type="ECO:0000256" key="6">
    <source>
        <dbReference type="ARBA" id="ARBA00023125"/>
    </source>
</evidence>
<organism evidence="10 11">
    <name type="scientific">Ferrimicrobium acidiphilum</name>
    <dbReference type="NCBI Taxonomy" id="121039"/>
    <lineage>
        <taxon>Bacteria</taxon>
        <taxon>Bacillati</taxon>
        <taxon>Actinomycetota</taxon>
        <taxon>Acidimicrobiia</taxon>
        <taxon>Acidimicrobiales</taxon>
        <taxon>Acidimicrobiaceae</taxon>
        <taxon>Ferrimicrobium</taxon>
    </lineage>
</organism>
<protein>
    <recommendedName>
        <fullName evidence="8">Abasic site processing protein</fullName>
        <ecNumber evidence="8">3.4.-.-</ecNumber>
    </recommendedName>
</protein>
<keyword evidence="3" id="KW-0227">DNA damage</keyword>
<keyword evidence="11" id="KW-1185">Reference proteome</keyword>
<evidence type="ECO:0000256" key="4">
    <source>
        <dbReference type="ARBA" id="ARBA00022801"/>
    </source>
</evidence>
<evidence type="ECO:0000256" key="5">
    <source>
        <dbReference type="ARBA" id="ARBA00023124"/>
    </source>
</evidence>
<dbReference type="Gene3D" id="3.90.1680.10">
    <property type="entry name" value="SOS response associated peptidase-like"/>
    <property type="match status" value="1"/>
</dbReference>
<gene>
    <name evidence="10" type="ORF">AB6A68_06005</name>
</gene>
<dbReference type="Proteomes" id="UP001560267">
    <property type="component" value="Unassembled WGS sequence"/>
</dbReference>
<keyword evidence="4 8" id="KW-0378">Hydrolase</keyword>
<evidence type="ECO:0000313" key="11">
    <source>
        <dbReference type="Proteomes" id="UP001560267"/>
    </source>
</evidence>
<keyword evidence="5" id="KW-0190">Covalent protein-DNA linkage</keyword>
<feature type="region of interest" description="Disordered" evidence="9">
    <location>
        <begin position="165"/>
        <end position="200"/>
    </location>
</feature>
<accession>A0ABV3Y1F1</accession>
<comment type="caution">
    <text evidence="10">The sequence shown here is derived from an EMBL/GenBank/DDBJ whole genome shotgun (WGS) entry which is preliminary data.</text>
</comment>
<evidence type="ECO:0000313" key="10">
    <source>
        <dbReference type="EMBL" id="MEX6429392.1"/>
    </source>
</evidence>
<dbReference type="SUPFAM" id="SSF143081">
    <property type="entry name" value="BB1717-like"/>
    <property type="match status" value="1"/>
</dbReference>
<reference evidence="10 11" key="1">
    <citation type="submission" date="2024-07" db="EMBL/GenBank/DDBJ databases">
        <title>Draft Genome Sequence of Ferrimicrobium acidiphilum Strain YE2023, Isolated from a Pulp of Bioleach Reactor.</title>
        <authorList>
            <person name="Elkina Y.A."/>
            <person name="Bulaeva A.G."/>
            <person name="Beletsky A.V."/>
            <person name="Mardanov A.V."/>
        </authorList>
    </citation>
    <scope>NUCLEOTIDE SEQUENCE [LARGE SCALE GENOMIC DNA]</scope>
    <source>
        <strain evidence="10 11">YE2023</strain>
    </source>
</reference>
<evidence type="ECO:0000256" key="1">
    <source>
        <dbReference type="ARBA" id="ARBA00008136"/>
    </source>
</evidence>
<evidence type="ECO:0000256" key="3">
    <source>
        <dbReference type="ARBA" id="ARBA00022763"/>
    </source>
</evidence>
<proteinExistence type="inferred from homology"/>
<dbReference type="PANTHER" id="PTHR13604:SF0">
    <property type="entry name" value="ABASIC SITE PROCESSING PROTEIN HMCES"/>
    <property type="match status" value="1"/>
</dbReference>
<dbReference type="PANTHER" id="PTHR13604">
    <property type="entry name" value="DC12-RELATED"/>
    <property type="match status" value="1"/>
</dbReference>
<dbReference type="EMBL" id="JBFSHR010000015">
    <property type="protein sequence ID" value="MEX6429392.1"/>
    <property type="molecule type" value="Genomic_DNA"/>
</dbReference>
<dbReference type="EC" id="3.4.-.-" evidence="8"/>
<comment type="similarity">
    <text evidence="1 8">Belongs to the SOS response-associated peptidase family.</text>
</comment>
<evidence type="ECO:0000256" key="7">
    <source>
        <dbReference type="ARBA" id="ARBA00023239"/>
    </source>
</evidence>
<name>A0ABV3Y1F1_9ACTN</name>